<evidence type="ECO:0000313" key="1">
    <source>
        <dbReference type="EMBL" id="KAA6436403.1"/>
    </source>
</evidence>
<evidence type="ECO:0000313" key="2">
    <source>
        <dbReference type="Proteomes" id="UP000323221"/>
    </source>
</evidence>
<proteinExistence type="predicted"/>
<dbReference type="RefSeq" id="WP_146355126.1">
    <property type="nucleotide sequence ID" value="NZ_VOIR01000011.1"/>
</dbReference>
<gene>
    <name evidence="1" type="ORF">FQ330_03085</name>
</gene>
<name>A0A5M8QPC8_9MICO</name>
<comment type="caution">
    <text evidence="1">The sequence shown here is derived from an EMBL/GenBank/DDBJ whole genome shotgun (WGS) entry which is preliminary data.</text>
</comment>
<accession>A0A5M8QPC8</accession>
<protein>
    <submittedName>
        <fullName evidence="1">Uncharacterized protein</fullName>
    </submittedName>
</protein>
<dbReference type="AlphaFoldDB" id="A0A5M8QPC8"/>
<organism evidence="1 2">
    <name type="scientific">Agrococcus sediminis</name>
    <dbReference type="NCBI Taxonomy" id="2599924"/>
    <lineage>
        <taxon>Bacteria</taxon>
        <taxon>Bacillati</taxon>
        <taxon>Actinomycetota</taxon>
        <taxon>Actinomycetes</taxon>
        <taxon>Micrococcales</taxon>
        <taxon>Microbacteriaceae</taxon>
        <taxon>Agrococcus</taxon>
    </lineage>
</organism>
<dbReference type="Proteomes" id="UP000323221">
    <property type="component" value="Unassembled WGS sequence"/>
</dbReference>
<sequence>MSKKKSKRPVKRQFARAVPMAIQLPGLIVKRTESGMVSPVGPERAAHLPSHVLINLDGHDFVLDNATILDELCPLPEAEKIAAFYEAQFGQEISATALRHACISLVIGDVEAVSFRVGEAPLLTSLSTPVGIYIHDYTDGDPRVEALVRRLNEEFGAQQMRARLEDSRSVASLVAAGAEFVPMSERGEAHLPEMFARLGKAAA</sequence>
<keyword evidence="2" id="KW-1185">Reference proteome</keyword>
<reference evidence="1 2" key="1">
    <citation type="submission" date="2019-08" db="EMBL/GenBank/DDBJ databases">
        <title>Agrococcus lahaulensis sp. nov., isolated from a cold desert of the Indian Himalayas.</title>
        <authorList>
            <person name="Qu J.H."/>
        </authorList>
    </citation>
    <scope>NUCLEOTIDE SEQUENCE [LARGE SCALE GENOMIC DNA]</scope>
    <source>
        <strain evidence="1 2">NS18</strain>
    </source>
</reference>
<dbReference type="EMBL" id="VOIR01000011">
    <property type="protein sequence ID" value="KAA6436403.1"/>
    <property type="molecule type" value="Genomic_DNA"/>
</dbReference>